<gene>
    <name evidence="1" type="ORF">A2837_03400</name>
</gene>
<dbReference type="Proteomes" id="UP000176322">
    <property type="component" value="Unassembled WGS sequence"/>
</dbReference>
<evidence type="ECO:0000313" key="2">
    <source>
        <dbReference type="Proteomes" id="UP000176322"/>
    </source>
</evidence>
<dbReference type="STRING" id="1798475.A2837_03400"/>
<sequence length="59" mass="7079">MSKEYRDVRFKNDDEFEKYHKEEAKKGSEKSQAILSTRSRILLAEKFRASQTVIKRSRK</sequence>
<evidence type="ECO:0000313" key="1">
    <source>
        <dbReference type="EMBL" id="OGG41520.1"/>
    </source>
</evidence>
<accession>A0A1F6BX88</accession>
<protein>
    <submittedName>
        <fullName evidence="1">Uncharacterized protein</fullName>
    </submittedName>
</protein>
<reference evidence="1 2" key="1">
    <citation type="journal article" date="2016" name="Nat. Commun.">
        <title>Thousands of microbial genomes shed light on interconnected biogeochemical processes in an aquifer system.</title>
        <authorList>
            <person name="Anantharaman K."/>
            <person name="Brown C.T."/>
            <person name="Hug L.A."/>
            <person name="Sharon I."/>
            <person name="Castelle C.J."/>
            <person name="Probst A.J."/>
            <person name="Thomas B.C."/>
            <person name="Singh A."/>
            <person name="Wilkins M.J."/>
            <person name="Karaoz U."/>
            <person name="Brodie E.L."/>
            <person name="Williams K.H."/>
            <person name="Hubbard S.S."/>
            <person name="Banfield J.F."/>
        </authorList>
    </citation>
    <scope>NUCLEOTIDE SEQUENCE [LARGE SCALE GENOMIC DNA]</scope>
</reference>
<organism evidence="1 2">
    <name type="scientific">Candidatus Kaiserbacteria bacterium RIFCSPHIGHO2_01_FULL_46_22</name>
    <dbReference type="NCBI Taxonomy" id="1798475"/>
    <lineage>
        <taxon>Bacteria</taxon>
        <taxon>Candidatus Kaiseribacteriota</taxon>
    </lineage>
</organism>
<dbReference type="EMBL" id="MFKO01000008">
    <property type="protein sequence ID" value="OGG41520.1"/>
    <property type="molecule type" value="Genomic_DNA"/>
</dbReference>
<proteinExistence type="predicted"/>
<comment type="caution">
    <text evidence="1">The sequence shown here is derived from an EMBL/GenBank/DDBJ whole genome shotgun (WGS) entry which is preliminary data.</text>
</comment>
<name>A0A1F6BX88_9BACT</name>
<dbReference type="AlphaFoldDB" id="A0A1F6BX88"/>